<reference evidence="1 2" key="1">
    <citation type="submission" date="2018-11" db="EMBL/GenBank/DDBJ databases">
        <title>Photobacterium sp. BEI247 sp. nov., a marine bacterium isolated from Yongle Blue Hole in the South China Sea.</title>
        <authorList>
            <person name="Wang X."/>
        </authorList>
    </citation>
    <scope>NUCLEOTIDE SEQUENCE [LARGE SCALE GENOMIC DNA]</scope>
    <source>
        <strain evidence="2">BEI247</strain>
    </source>
</reference>
<dbReference type="AlphaFoldDB" id="A0A3S3QUJ3"/>
<gene>
    <name evidence="1" type="ORF">EDI28_03480</name>
</gene>
<comment type="caution">
    <text evidence="1">The sequence shown here is derived from an EMBL/GenBank/DDBJ whole genome shotgun (WGS) entry which is preliminary data.</text>
</comment>
<evidence type="ECO:0000313" key="1">
    <source>
        <dbReference type="EMBL" id="RWX57110.1"/>
    </source>
</evidence>
<name>A0A3S3QUJ3_9GAMM</name>
<dbReference type="Proteomes" id="UP000287563">
    <property type="component" value="Unassembled WGS sequence"/>
</dbReference>
<evidence type="ECO:0000313" key="2">
    <source>
        <dbReference type="Proteomes" id="UP000287563"/>
    </source>
</evidence>
<proteinExistence type="predicted"/>
<keyword evidence="2" id="KW-1185">Reference proteome</keyword>
<organism evidence="1 2">
    <name type="scientific">Photobacterium chitinilyticum</name>
    <dbReference type="NCBI Taxonomy" id="2485123"/>
    <lineage>
        <taxon>Bacteria</taxon>
        <taxon>Pseudomonadati</taxon>
        <taxon>Pseudomonadota</taxon>
        <taxon>Gammaproteobacteria</taxon>
        <taxon>Vibrionales</taxon>
        <taxon>Vibrionaceae</taxon>
        <taxon>Photobacterium</taxon>
    </lineage>
</organism>
<sequence length="75" mass="8703">MFVIYSSTIDITQIHKKLPYIHITKSERIRNMLWQVADQTTIYDDLQVLTATLSTYVSLVLSIKIEMCESCFAMV</sequence>
<protein>
    <submittedName>
        <fullName evidence="1">Uncharacterized protein</fullName>
    </submittedName>
</protein>
<accession>A0A3S3QUJ3</accession>
<dbReference type="EMBL" id="RJLM01000001">
    <property type="protein sequence ID" value="RWX57110.1"/>
    <property type="molecule type" value="Genomic_DNA"/>
</dbReference>